<name>A0AAV4DPC3_9GAST</name>
<keyword evidence="3 5" id="KW-1133">Transmembrane helix</keyword>
<dbReference type="InterPro" id="IPR019427">
    <property type="entry name" value="7TM_GPCR_serpentine_rcpt_Srw"/>
</dbReference>
<feature type="transmembrane region" description="Helical" evidence="5">
    <location>
        <begin position="161"/>
        <end position="185"/>
    </location>
</feature>
<evidence type="ECO:0000313" key="7">
    <source>
        <dbReference type="EMBL" id="GFO45854.1"/>
    </source>
</evidence>
<dbReference type="EMBL" id="BLXT01008083">
    <property type="protein sequence ID" value="GFO45854.1"/>
    <property type="molecule type" value="Genomic_DNA"/>
</dbReference>
<keyword evidence="4 5" id="KW-0472">Membrane</keyword>
<keyword evidence="8" id="KW-1185">Reference proteome</keyword>
<gene>
    <name evidence="7" type="ORF">PoB_007235900</name>
</gene>
<dbReference type="GO" id="GO:0008528">
    <property type="term" value="F:G protein-coupled peptide receptor activity"/>
    <property type="evidence" value="ECO:0007669"/>
    <property type="project" value="InterPro"/>
</dbReference>
<feature type="domain" description="G-protein coupled receptors family 1 profile" evidence="6">
    <location>
        <begin position="1"/>
        <end position="184"/>
    </location>
</feature>
<evidence type="ECO:0000256" key="4">
    <source>
        <dbReference type="ARBA" id="ARBA00023136"/>
    </source>
</evidence>
<protein>
    <submittedName>
        <fullName evidence="7">Chemosensory receptor a</fullName>
    </submittedName>
</protein>
<dbReference type="Proteomes" id="UP000735302">
    <property type="component" value="Unassembled WGS sequence"/>
</dbReference>
<organism evidence="7 8">
    <name type="scientific">Plakobranchus ocellatus</name>
    <dbReference type="NCBI Taxonomy" id="259542"/>
    <lineage>
        <taxon>Eukaryota</taxon>
        <taxon>Metazoa</taxon>
        <taxon>Spiralia</taxon>
        <taxon>Lophotrochozoa</taxon>
        <taxon>Mollusca</taxon>
        <taxon>Gastropoda</taxon>
        <taxon>Heterobranchia</taxon>
        <taxon>Euthyneura</taxon>
        <taxon>Panpulmonata</taxon>
        <taxon>Sacoglossa</taxon>
        <taxon>Placobranchoidea</taxon>
        <taxon>Plakobranchidae</taxon>
        <taxon>Plakobranchus</taxon>
    </lineage>
</organism>
<dbReference type="PROSITE" id="PS50262">
    <property type="entry name" value="G_PROTEIN_RECEP_F1_2"/>
    <property type="match status" value="1"/>
</dbReference>
<feature type="transmembrane region" description="Helical" evidence="5">
    <location>
        <begin position="50"/>
        <end position="76"/>
    </location>
</feature>
<evidence type="ECO:0000256" key="1">
    <source>
        <dbReference type="ARBA" id="ARBA00004370"/>
    </source>
</evidence>
<dbReference type="GO" id="GO:0016020">
    <property type="term" value="C:membrane"/>
    <property type="evidence" value="ECO:0007669"/>
    <property type="project" value="UniProtKB-SubCell"/>
</dbReference>
<evidence type="ECO:0000256" key="3">
    <source>
        <dbReference type="ARBA" id="ARBA00022989"/>
    </source>
</evidence>
<sequence>MLVICILTICPYLSSYLRYRFVWVYYPFLNATILDVAPVDNKYFIIIEKIVIAVCGVIQPLLAFVIVIVCTIFLTVQLKKMSVWRKSVMSVKYQGRGNSDANSTQSKAAAGTTISQKEVKLVRMVVAIATIFIVCFTPTCVLLFGTVAFEEFSLFGVYKRLLFVASLMTFLGQSISGSVNILIYYSMASKYRSALRDLLGLDSR</sequence>
<dbReference type="InterPro" id="IPR017452">
    <property type="entry name" value="GPCR_Rhodpsn_7TM"/>
</dbReference>
<comment type="subcellular location">
    <subcellularLocation>
        <location evidence="1">Membrane</location>
    </subcellularLocation>
</comment>
<comment type="caution">
    <text evidence="7">The sequence shown here is derived from an EMBL/GenBank/DDBJ whole genome shotgun (WGS) entry which is preliminary data.</text>
</comment>
<dbReference type="AlphaFoldDB" id="A0AAV4DPC3"/>
<dbReference type="Gene3D" id="1.20.1070.10">
    <property type="entry name" value="Rhodopsin 7-helix transmembrane proteins"/>
    <property type="match status" value="1"/>
</dbReference>
<evidence type="ECO:0000256" key="5">
    <source>
        <dbReference type="SAM" id="Phobius"/>
    </source>
</evidence>
<feature type="transmembrane region" description="Helical" evidence="5">
    <location>
        <begin position="125"/>
        <end position="149"/>
    </location>
</feature>
<dbReference type="Pfam" id="PF10324">
    <property type="entry name" value="7TM_GPCR_Srw"/>
    <property type="match status" value="1"/>
</dbReference>
<accession>A0AAV4DPC3</accession>
<proteinExistence type="predicted"/>
<keyword evidence="7" id="KW-0675">Receptor</keyword>
<evidence type="ECO:0000259" key="6">
    <source>
        <dbReference type="PROSITE" id="PS50262"/>
    </source>
</evidence>
<evidence type="ECO:0000313" key="8">
    <source>
        <dbReference type="Proteomes" id="UP000735302"/>
    </source>
</evidence>
<evidence type="ECO:0000256" key="2">
    <source>
        <dbReference type="ARBA" id="ARBA00022692"/>
    </source>
</evidence>
<keyword evidence="2 5" id="KW-0812">Transmembrane</keyword>
<reference evidence="7 8" key="1">
    <citation type="journal article" date="2021" name="Elife">
        <title>Chloroplast acquisition without the gene transfer in kleptoplastic sea slugs, Plakobranchus ocellatus.</title>
        <authorList>
            <person name="Maeda T."/>
            <person name="Takahashi S."/>
            <person name="Yoshida T."/>
            <person name="Shimamura S."/>
            <person name="Takaki Y."/>
            <person name="Nagai Y."/>
            <person name="Toyoda A."/>
            <person name="Suzuki Y."/>
            <person name="Arimoto A."/>
            <person name="Ishii H."/>
            <person name="Satoh N."/>
            <person name="Nishiyama T."/>
            <person name="Hasebe M."/>
            <person name="Maruyama T."/>
            <person name="Minagawa J."/>
            <person name="Obokata J."/>
            <person name="Shigenobu S."/>
        </authorList>
    </citation>
    <scope>NUCLEOTIDE SEQUENCE [LARGE SCALE GENOMIC DNA]</scope>
</reference>
<dbReference type="SUPFAM" id="SSF81321">
    <property type="entry name" value="Family A G protein-coupled receptor-like"/>
    <property type="match status" value="1"/>
</dbReference>